<reference evidence="1 2" key="1">
    <citation type="submission" date="2023-10" db="EMBL/GenBank/DDBJ databases">
        <title>Draft genome sequence of Xylaria bambusicola isolate GMP-LS, the root and basal stem rot pathogen of sugarcane in Indonesia.</title>
        <authorList>
            <person name="Selvaraj P."/>
            <person name="Muralishankar V."/>
            <person name="Muruganantham S."/>
            <person name="Sp S."/>
            <person name="Haryani S."/>
            <person name="Lau K.J.X."/>
            <person name="Naqvi N.I."/>
        </authorList>
    </citation>
    <scope>NUCLEOTIDE SEQUENCE [LARGE SCALE GENOMIC DNA]</scope>
    <source>
        <strain evidence="1">GMP-LS</strain>
    </source>
</reference>
<sequence length="175" mass="20170">METGPPIPASFRILRASNMSRTGIEDQYVRDEVFCLPHATHHPIECSFSIPLKHRGPHGALLFTFSATFAKESQSVDGMFPVPCFAIVLGISEYLWTMFVPVLRDTHADADFHEVLRHATVLFRFCMTKRQRGDTSQFQARNRQFDQLLCVWHIKPFVYYRNLEGGYDPPPREPL</sequence>
<organism evidence="1 2">
    <name type="scientific">Xylaria bambusicola</name>
    <dbReference type="NCBI Taxonomy" id="326684"/>
    <lineage>
        <taxon>Eukaryota</taxon>
        <taxon>Fungi</taxon>
        <taxon>Dikarya</taxon>
        <taxon>Ascomycota</taxon>
        <taxon>Pezizomycotina</taxon>
        <taxon>Sordariomycetes</taxon>
        <taxon>Xylariomycetidae</taxon>
        <taxon>Xylariales</taxon>
        <taxon>Xylariaceae</taxon>
        <taxon>Xylaria</taxon>
    </lineage>
</organism>
<dbReference type="EMBL" id="JAWHQM010000002">
    <property type="protein sequence ID" value="KAK5625802.1"/>
    <property type="molecule type" value="Genomic_DNA"/>
</dbReference>
<evidence type="ECO:0000313" key="1">
    <source>
        <dbReference type="EMBL" id="KAK5625802.1"/>
    </source>
</evidence>
<proteinExistence type="predicted"/>
<dbReference type="Proteomes" id="UP001305414">
    <property type="component" value="Unassembled WGS sequence"/>
</dbReference>
<evidence type="ECO:0000313" key="2">
    <source>
        <dbReference type="Proteomes" id="UP001305414"/>
    </source>
</evidence>
<name>A0AAN7Z0U7_9PEZI</name>
<protein>
    <submittedName>
        <fullName evidence="1">Uncharacterized protein</fullName>
    </submittedName>
</protein>
<keyword evidence="2" id="KW-1185">Reference proteome</keyword>
<gene>
    <name evidence="1" type="ORF">RRF57_001518</name>
</gene>
<comment type="caution">
    <text evidence="1">The sequence shown here is derived from an EMBL/GenBank/DDBJ whole genome shotgun (WGS) entry which is preliminary data.</text>
</comment>
<dbReference type="AlphaFoldDB" id="A0AAN7Z0U7"/>
<accession>A0AAN7Z0U7</accession>